<dbReference type="EMBL" id="NBAQ01000008">
    <property type="protein sequence ID" value="POQ02850.1"/>
    <property type="molecule type" value="Genomic_DNA"/>
</dbReference>
<reference evidence="1 2" key="1">
    <citation type="submission" date="2017-03" db="EMBL/GenBank/DDBJ databases">
        <authorList>
            <person name="Hulin M.T."/>
        </authorList>
    </citation>
    <scope>NUCLEOTIDE SEQUENCE [LARGE SCALE GENOMIC DNA]</scope>
    <source>
        <strain evidence="1 2">5264</strain>
    </source>
</reference>
<protein>
    <submittedName>
        <fullName evidence="1">Uncharacterized protein</fullName>
    </submittedName>
</protein>
<accession>A0AAE5VU73</accession>
<proteinExistence type="predicted"/>
<comment type="caution">
    <text evidence="1">The sequence shown here is derived from an EMBL/GenBank/DDBJ whole genome shotgun (WGS) entry which is preliminary data.</text>
</comment>
<evidence type="ECO:0000313" key="2">
    <source>
        <dbReference type="Proteomes" id="UP000237295"/>
    </source>
</evidence>
<dbReference type="AlphaFoldDB" id="A0AAE5VU73"/>
<sequence length="67" mass="7703">MQFVTLCVTQRFCDFRWTGVRLRPLFRPSASDFDEAKVTSHSVPSVPLWLKSALPGLSPLLNRLTRR</sequence>
<organism evidence="1 2">
    <name type="scientific">Pseudomonas syringae pv. syringae</name>
    <dbReference type="NCBI Taxonomy" id="321"/>
    <lineage>
        <taxon>Bacteria</taxon>
        <taxon>Pseudomonadati</taxon>
        <taxon>Pseudomonadota</taxon>
        <taxon>Gammaproteobacteria</taxon>
        <taxon>Pseudomonadales</taxon>
        <taxon>Pseudomonadaceae</taxon>
        <taxon>Pseudomonas</taxon>
        <taxon>Pseudomonas syringae</taxon>
    </lineage>
</organism>
<evidence type="ECO:0000313" key="1">
    <source>
        <dbReference type="EMBL" id="POQ02850.1"/>
    </source>
</evidence>
<name>A0AAE5VU73_PSESY</name>
<dbReference type="Proteomes" id="UP000237295">
    <property type="component" value="Unassembled WGS sequence"/>
</dbReference>
<gene>
    <name evidence="1" type="ORF">CXB42_15890</name>
</gene>